<evidence type="ECO:0000256" key="3">
    <source>
        <dbReference type="SAM" id="SignalP"/>
    </source>
</evidence>
<keyword evidence="3" id="KW-0732">Signal</keyword>
<dbReference type="PANTHER" id="PTHR30535:SF34">
    <property type="entry name" value="MOLYBDATE-BINDING PROTEIN MOLA"/>
    <property type="match status" value="1"/>
</dbReference>
<dbReference type="SUPFAM" id="SSF53807">
    <property type="entry name" value="Helical backbone' metal receptor"/>
    <property type="match status" value="1"/>
</dbReference>
<protein>
    <submittedName>
        <fullName evidence="5">Prevent-host-death protein</fullName>
    </submittedName>
</protein>
<dbReference type="PROSITE" id="PS50983">
    <property type="entry name" value="FE_B12_PBP"/>
    <property type="match status" value="1"/>
</dbReference>
<gene>
    <name evidence="5" type="ORF">AXF14_09200</name>
</gene>
<feature type="compositionally biased region" description="Low complexity" evidence="2">
    <location>
        <begin position="35"/>
        <end position="52"/>
    </location>
</feature>
<dbReference type="InterPro" id="IPR002491">
    <property type="entry name" value="ABC_transptr_periplasmic_BD"/>
</dbReference>
<organism evidence="5 6">
    <name type="scientific">Actinomyces radicidentis</name>
    <dbReference type="NCBI Taxonomy" id="111015"/>
    <lineage>
        <taxon>Bacteria</taxon>
        <taxon>Bacillati</taxon>
        <taxon>Actinomycetota</taxon>
        <taxon>Actinomycetes</taxon>
        <taxon>Actinomycetales</taxon>
        <taxon>Actinomycetaceae</taxon>
        <taxon>Actinomyces</taxon>
    </lineage>
</organism>
<evidence type="ECO:0000256" key="2">
    <source>
        <dbReference type="SAM" id="MobiDB-lite"/>
    </source>
</evidence>
<accession>A0A0X8JF70</accession>
<dbReference type="EMBL" id="CP014228">
    <property type="protein sequence ID" value="AMD87729.1"/>
    <property type="molecule type" value="Genomic_DNA"/>
</dbReference>
<dbReference type="STRING" id="111015.AXF14_09200"/>
<evidence type="ECO:0000259" key="4">
    <source>
        <dbReference type="PROSITE" id="PS50983"/>
    </source>
</evidence>
<name>A0A0X8JF70_ACTRD</name>
<dbReference type="KEGG" id="ard:AXF14_09200"/>
<dbReference type="OrthoDB" id="9775594at2"/>
<keyword evidence="6" id="KW-1185">Reference proteome</keyword>
<sequence length="410" mass="44101">MRRRTMLLALPLPALLAACGSAEPARRREPSPTVAAPEGTSGSTTTATADAAKGVPTADGSFTLTDVAGRAISFAAQPSRIVLGESRHSYSLAFLNKTKPLDKVVAWGKDLQKAAPDFYDRLLTAAPEAADLPTIGSVQAGDLTVESLVAHRPDVILLGLDAYEAARSAGLTDQLDAQGLTYVVTDFRRDPARNTEISVRLIGALVDRRDEAERFVSYYHEQVDPVLAAAKKITDRSTTLLWRSPGVSDPCSTFAESNLGQIVTAAGGTNIADELLSGQEGVLTPEQVIASDPAVIIATGGQWGELKRKDTAATSYVHLGYEADAEAARASLDQLRDQPGFDRLSAFANKRVFGIYHQLYDAPYNFLAYLAFAAWQSPDAFKSLDPDAVWTDFHERFMPWKAQGVFAIGL</sequence>
<dbReference type="Gene3D" id="3.40.50.1980">
    <property type="entry name" value="Nitrogenase molybdenum iron protein domain"/>
    <property type="match status" value="2"/>
</dbReference>
<comment type="similarity">
    <text evidence="1">Belongs to the bacterial solute-binding protein 8 family.</text>
</comment>
<dbReference type="AlphaFoldDB" id="A0A0X8JF70"/>
<feature type="region of interest" description="Disordered" evidence="2">
    <location>
        <begin position="21"/>
        <end position="55"/>
    </location>
</feature>
<feature type="chain" id="PRO_5039317150" evidence="3">
    <location>
        <begin position="23"/>
        <end position="410"/>
    </location>
</feature>
<dbReference type="Pfam" id="PF01497">
    <property type="entry name" value="Peripla_BP_2"/>
    <property type="match status" value="1"/>
</dbReference>
<reference evidence="6" key="1">
    <citation type="submission" date="2016-02" db="EMBL/GenBank/DDBJ databases">
        <authorList>
            <person name="Holder M.E."/>
            <person name="Ajami N.J."/>
            <person name="Petrosino J.F."/>
        </authorList>
    </citation>
    <scope>NUCLEOTIDE SEQUENCE [LARGE SCALE GENOMIC DNA]</scope>
    <source>
        <strain evidence="6">CCUG 36733</strain>
    </source>
</reference>
<dbReference type="RefSeq" id="WP_067942719.1">
    <property type="nucleotide sequence ID" value="NZ_CAUHMM010000050.1"/>
</dbReference>
<feature type="signal peptide" evidence="3">
    <location>
        <begin position="1"/>
        <end position="22"/>
    </location>
</feature>
<dbReference type="InterPro" id="IPR050902">
    <property type="entry name" value="ABC_Transporter_SBP"/>
</dbReference>
<evidence type="ECO:0000313" key="6">
    <source>
        <dbReference type="Proteomes" id="UP000065220"/>
    </source>
</evidence>
<proteinExistence type="inferred from homology"/>
<dbReference type="PROSITE" id="PS51257">
    <property type="entry name" value="PROKAR_LIPOPROTEIN"/>
    <property type="match status" value="1"/>
</dbReference>
<dbReference type="Proteomes" id="UP000065220">
    <property type="component" value="Chromosome"/>
</dbReference>
<dbReference type="PANTHER" id="PTHR30535">
    <property type="entry name" value="VITAMIN B12-BINDING PROTEIN"/>
    <property type="match status" value="1"/>
</dbReference>
<evidence type="ECO:0000256" key="1">
    <source>
        <dbReference type="ARBA" id="ARBA00008814"/>
    </source>
</evidence>
<evidence type="ECO:0000313" key="5">
    <source>
        <dbReference type="EMBL" id="AMD87729.1"/>
    </source>
</evidence>
<feature type="domain" description="Fe/B12 periplasmic-binding" evidence="4">
    <location>
        <begin position="80"/>
        <end position="388"/>
    </location>
</feature>